<accession>A0A6J7LJE3</accession>
<dbReference type="PANTHER" id="PTHR36933">
    <property type="entry name" value="SLL0788 PROTEIN"/>
    <property type="match status" value="1"/>
</dbReference>
<feature type="domain" description="DUF305" evidence="1">
    <location>
        <begin position="51"/>
        <end position="213"/>
    </location>
</feature>
<dbReference type="PROSITE" id="PS51257">
    <property type="entry name" value="PROKAR_LIPOPROTEIN"/>
    <property type="match status" value="1"/>
</dbReference>
<proteinExistence type="predicted"/>
<gene>
    <name evidence="2" type="ORF">UFOPK3662_03916</name>
</gene>
<dbReference type="Gene3D" id="1.20.1260.10">
    <property type="match status" value="1"/>
</dbReference>
<dbReference type="Pfam" id="PF03713">
    <property type="entry name" value="DUF305"/>
    <property type="match status" value="1"/>
</dbReference>
<dbReference type="EMBL" id="CAFBMW010000066">
    <property type="protein sequence ID" value="CAB4966823.1"/>
    <property type="molecule type" value="Genomic_DNA"/>
</dbReference>
<name>A0A6J7LJE3_9ZZZZ</name>
<evidence type="ECO:0000313" key="2">
    <source>
        <dbReference type="EMBL" id="CAB4966823.1"/>
    </source>
</evidence>
<protein>
    <submittedName>
        <fullName evidence="2">Unannotated protein</fullName>
    </submittedName>
</protein>
<sequence>MFKFSTRTVALLGVTAATGLAVAGCGSSGTDKSTAASSTATSAASAASAVDRAFVAQMVPHHEMAIEMGALAPQRGERTKIKELGNAIAAGQAPEVKQLQQAARRLGVQVASMSTAEKASGMDHSQHGGDSMATAAMTLGLSMDDMAMSMNMDALTKADPFDRAFIDEMIPHHQGAIRMARAELAKGKDPGLRKIATAIVATQTKEIQQMNSWRKQWYGSESPAGGVPTT</sequence>
<dbReference type="InterPro" id="IPR005183">
    <property type="entry name" value="DUF305_CopM-like"/>
</dbReference>
<evidence type="ECO:0000259" key="1">
    <source>
        <dbReference type="Pfam" id="PF03713"/>
    </source>
</evidence>
<organism evidence="2">
    <name type="scientific">freshwater metagenome</name>
    <dbReference type="NCBI Taxonomy" id="449393"/>
    <lineage>
        <taxon>unclassified sequences</taxon>
        <taxon>metagenomes</taxon>
        <taxon>ecological metagenomes</taxon>
    </lineage>
</organism>
<dbReference type="AlphaFoldDB" id="A0A6J7LJE3"/>
<dbReference type="PANTHER" id="PTHR36933:SF1">
    <property type="entry name" value="SLL0788 PROTEIN"/>
    <property type="match status" value="1"/>
</dbReference>
<reference evidence="2" key="1">
    <citation type="submission" date="2020-05" db="EMBL/GenBank/DDBJ databases">
        <authorList>
            <person name="Chiriac C."/>
            <person name="Salcher M."/>
            <person name="Ghai R."/>
            <person name="Kavagutti S V."/>
        </authorList>
    </citation>
    <scope>NUCLEOTIDE SEQUENCE</scope>
</reference>
<dbReference type="InterPro" id="IPR012347">
    <property type="entry name" value="Ferritin-like"/>
</dbReference>